<dbReference type="STRING" id="754502.BJG93_16525"/>
<protein>
    <recommendedName>
        <fullName evidence="2">Transposase</fullName>
    </recommendedName>
</protein>
<evidence type="ECO:0000313" key="1">
    <source>
        <dbReference type="EMBL" id="APA89099.1"/>
    </source>
</evidence>
<gene>
    <name evidence="1" type="ORF">BJG93_28110</name>
</gene>
<organism evidence="1">
    <name type="scientific">Paraburkholderia sprentiae WSM5005</name>
    <dbReference type="NCBI Taxonomy" id="754502"/>
    <lineage>
        <taxon>Bacteria</taxon>
        <taxon>Pseudomonadati</taxon>
        <taxon>Pseudomonadota</taxon>
        <taxon>Betaproteobacteria</taxon>
        <taxon>Burkholderiales</taxon>
        <taxon>Burkholderiaceae</taxon>
        <taxon>Paraburkholderia</taxon>
    </lineage>
</organism>
<dbReference type="EMBL" id="CP017562">
    <property type="protein sequence ID" value="APA89099.1"/>
    <property type="molecule type" value="Genomic_DNA"/>
</dbReference>
<proteinExistence type="predicted"/>
<accession>A0A1I9YSB8</accession>
<name>A0A1I9YSB8_9BURK</name>
<reference evidence="1" key="1">
    <citation type="submission" date="2016-09" db="EMBL/GenBank/DDBJ databases">
        <title>The Complete Genome of Burkholderia sprentiae wsm5005.</title>
        <authorList>
            <person name="De Meyer S."/>
            <person name="Wang P."/>
            <person name="Terpolilli J."/>
        </authorList>
    </citation>
    <scope>NUCLEOTIDE SEQUENCE [LARGE SCALE GENOMIC DNA]</scope>
    <source>
        <strain evidence="1">WSM5005</strain>
    </source>
</reference>
<sequence length="74" mass="8045">MKDDHGMRRCWLKGQTGGALHAVLCAAGYNLRWLLRAIVRLGLGPAFFILAVLHWLANVTLQPSACSAQPLSMG</sequence>
<evidence type="ECO:0008006" key="2">
    <source>
        <dbReference type="Google" id="ProtNLM"/>
    </source>
</evidence>
<dbReference type="AlphaFoldDB" id="A0A1I9YSB8"/>